<dbReference type="Proteomes" id="UP000192277">
    <property type="component" value="Unassembled WGS sequence"/>
</dbReference>
<protein>
    <submittedName>
        <fullName evidence="1">Uncharacterized protein</fullName>
    </submittedName>
</protein>
<dbReference type="EMBL" id="LWBO01000001">
    <property type="protein sequence ID" value="OQP54982.1"/>
    <property type="molecule type" value="Genomic_DNA"/>
</dbReference>
<evidence type="ECO:0000313" key="1">
    <source>
        <dbReference type="EMBL" id="OQP54982.1"/>
    </source>
</evidence>
<name>A0ABX3P498_9BACT</name>
<accession>A0ABX3P498</accession>
<keyword evidence="2" id="KW-1185">Reference proteome</keyword>
<organism evidence="1 2">
    <name type="scientific">Niastella koreensis</name>
    <dbReference type="NCBI Taxonomy" id="354356"/>
    <lineage>
        <taxon>Bacteria</taxon>
        <taxon>Pseudomonadati</taxon>
        <taxon>Bacteroidota</taxon>
        <taxon>Chitinophagia</taxon>
        <taxon>Chitinophagales</taxon>
        <taxon>Chitinophagaceae</taxon>
        <taxon>Niastella</taxon>
    </lineage>
</organism>
<comment type="caution">
    <text evidence="1">The sequence shown here is derived from an EMBL/GenBank/DDBJ whole genome shotgun (WGS) entry which is preliminary data.</text>
</comment>
<reference evidence="1 2" key="1">
    <citation type="submission" date="2016-04" db="EMBL/GenBank/DDBJ databases">
        <authorList>
            <person name="Chen L."/>
            <person name="Zhuang W."/>
            <person name="Wang G."/>
        </authorList>
    </citation>
    <scope>NUCLEOTIDE SEQUENCE [LARGE SCALE GENOMIC DNA]</scope>
    <source>
        <strain evidence="2">GR20</strain>
    </source>
</reference>
<evidence type="ECO:0000313" key="2">
    <source>
        <dbReference type="Proteomes" id="UP000192277"/>
    </source>
</evidence>
<proteinExistence type="predicted"/>
<sequence length="108" mass="12488">MSHSQLEMRYNKQLMSKSSQQWQKFATFARTFTIRLEKSVILWEKYGIFAEKFATTIFAHTSSNPPIFSLDPIKSCPCNKSIDDPLDIITAYTAQFNAGFMKCLFQKC</sequence>
<gene>
    <name evidence="1" type="ORF">A4D02_01280</name>
</gene>